<dbReference type="PROSITE" id="PS50095">
    <property type="entry name" value="PLAT"/>
    <property type="match status" value="1"/>
</dbReference>
<evidence type="ECO:0000256" key="6">
    <source>
        <dbReference type="ARBA" id="ARBA00023136"/>
    </source>
</evidence>
<evidence type="ECO:0000313" key="10">
    <source>
        <dbReference type="EMBL" id="CAC5393625.1"/>
    </source>
</evidence>
<dbReference type="InterPro" id="IPR013122">
    <property type="entry name" value="PKD1_2_channel"/>
</dbReference>
<evidence type="ECO:0000256" key="4">
    <source>
        <dbReference type="ARBA" id="ARBA00022729"/>
    </source>
</evidence>
<keyword evidence="11" id="KW-1185">Reference proteome</keyword>
<dbReference type="EMBL" id="CACVKT020005205">
    <property type="protein sequence ID" value="CAC5393625.1"/>
    <property type="molecule type" value="Genomic_DNA"/>
</dbReference>
<proteinExistence type="inferred from homology"/>
<feature type="transmembrane region" description="Helical" evidence="8">
    <location>
        <begin position="419"/>
        <end position="439"/>
    </location>
</feature>
<evidence type="ECO:0000256" key="1">
    <source>
        <dbReference type="ARBA" id="ARBA00004141"/>
    </source>
</evidence>
<sequence length="1471" mass="167208">MVNGISDTLSFWKTAGSENLEKELKVEDVEDDFREYYSQHPEKQEDQTTFDELVQKCYKNKEKIKKKQKEMAEATKDSAEDLIESLAEALDMTSTTTCSGGGEQLINKSGVVLSLDKDSKEVFLNNKSEVNRKGMSLEFDNESLANVSDGTNINLQVTVMDTSPILHAKNASKITGQVIDIAVKDELNNKIDVPLKMKIKNHGVTYFTEHVPYYEPKDPDQMMFFKSKKRSDSDVLIWYIKLDDELMQAINQRDLYYLFAKSGSQPSSTDFDFERIVKSTDREKYGYKVFIPEHNLKEGDVYIALKPIQAGLTLNDYDSNTRHRRSDTRDETVSLSGINHTDISTSNVSLAIVTTSCMVYDPNSTTWTSNGCSVLPYSTLNETVCRCEPAVGSIFSLSFASPNMIDLNTVWSKFDPANAAVYGTLVALIVIYVIFVLILRRFDRKDAIRSTPLYLLDNQPSNDYYYMIAVHTGLRPGSGTNSNVYFILAGDVFSTGCRLLTSREQQGFQTSNVVYFVMSTSKCLGDLSYLRVWHDNTGEGNTNSWFLHKIIITDVQTNQRFGFHCDKWLALDMDDGMIDRVLSVIDNKQCDFETSFSQQSRINLTENHLWLSLVLRPQKNAFTRVQRLSVILMALFLTMISNAMFFKSSADDAVTPDTVQIGGLRLSLTTVYVSFIGCIITVPPAVLVTFIFRNVSSKTPQKNRTSTSTFKDNDEIIMTVTERKRFPHYAIYFAWGILVLGVLTSGFFLLLFSMQWGKDKAEEWLTTFIVSFVESFMIVDPLKVFAFAILIALITRKPADDENISLDLDCVKKMAKKYQLCHGDEFTELKVAVMAKDGPPTERLMKKQRKLLLKEKMAKRAFVNLILHMGFATVLFCISYLNRDQRGYLYKAHIESQLYESSKYQYGFSMVSSPKAFLEWTRKTLIPLYFPTASYNGGGISIVDKFFVGDMANLRLGLVRLRQVKVKKAQCYASKLVPGHFCAKKYDYESEETSDLCKECSTPWTTDAWKYTTAKEVWGIPFVGIYNTYGGGGYIHSLSNNKKNTENMIEELSKLRWIDRYTRAIFVEFALYNANINIICYSTFLAEFPEIGGAFNWADSQCFRPTLITSAIGFVNLFLSVIFLVMVIGKIIFIIKGIKREKLRFFVNFWNILDILIALLSLIGLGIWITKFIFTKKVLALYADNKNVFINFQHIVVWEYIFNAVLGLLVFISTLRISSALSYNRKIMEIAYVLKYGLPDVLSFSFPFMTVFSAFVIFGYLLFGVSVYEYRNLFVSFGSLANTLIGKNAFNKIKQTVPVLGELFFFVYVFFVLFTLLTIFAAILNNTITAVKNSHSIISEQIGIVHIIKSTGKDLLGLVGIHLKRTEKEMKKVSDVANSEKKSRGPVSSAKVLNLIRGTLVEGCETSNFGKCRETKSSSCMSEVNLIIERFDARSYESCLGTSTPKQIQKRFQEEMKELENEKESLFLNYF</sequence>
<dbReference type="OrthoDB" id="10039908at2759"/>
<feature type="transmembrane region" description="Helical" evidence="8">
    <location>
        <begin position="1303"/>
        <end position="1324"/>
    </location>
</feature>
<dbReference type="PANTHER" id="PTHR10877:SF194">
    <property type="entry name" value="LOCATION OF VULVA DEFECTIVE 1"/>
    <property type="match status" value="1"/>
</dbReference>
<comment type="similarity">
    <text evidence="2">Belongs to the polycystin family.</text>
</comment>
<feature type="transmembrane region" description="Helical" evidence="8">
    <location>
        <begin position="861"/>
        <end position="881"/>
    </location>
</feature>
<dbReference type="SUPFAM" id="SSF49723">
    <property type="entry name" value="Lipase/lipooxygenase domain (PLAT/LH2 domain)"/>
    <property type="match status" value="1"/>
</dbReference>
<dbReference type="GO" id="GO:0005262">
    <property type="term" value="F:calcium channel activity"/>
    <property type="evidence" value="ECO:0007669"/>
    <property type="project" value="TreeGrafter"/>
</dbReference>
<gene>
    <name evidence="10" type="ORF">MCOR_28472</name>
</gene>
<reference evidence="10 11" key="1">
    <citation type="submission" date="2020-06" db="EMBL/GenBank/DDBJ databases">
        <authorList>
            <person name="Li R."/>
            <person name="Bekaert M."/>
        </authorList>
    </citation>
    <scope>NUCLEOTIDE SEQUENCE [LARGE SCALE GENOMIC DNA]</scope>
    <source>
        <strain evidence="11">wild</strain>
    </source>
</reference>
<dbReference type="GO" id="GO:0016020">
    <property type="term" value="C:membrane"/>
    <property type="evidence" value="ECO:0007669"/>
    <property type="project" value="UniProtKB-SubCell"/>
</dbReference>
<protein>
    <submittedName>
        <fullName evidence="10">PKD1L2</fullName>
    </submittedName>
</protein>
<evidence type="ECO:0000259" key="9">
    <source>
        <dbReference type="PROSITE" id="PS50095"/>
    </source>
</evidence>
<feature type="transmembrane region" description="Helical" evidence="8">
    <location>
        <begin position="1241"/>
        <end position="1263"/>
    </location>
</feature>
<keyword evidence="6 8" id="KW-0472">Membrane</keyword>
<dbReference type="InterPro" id="IPR001024">
    <property type="entry name" value="PLAT/LH2_dom"/>
</dbReference>
<organism evidence="10 11">
    <name type="scientific">Mytilus coruscus</name>
    <name type="common">Sea mussel</name>
    <dbReference type="NCBI Taxonomy" id="42192"/>
    <lineage>
        <taxon>Eukaryota</taxon>
        <taxon>Metazoa</taxon>
        <taxon>Spiralia</taxon>
        <taxon>Lophotrochozoa</taxon>
        <taxon>Mollusca</taxon>
        <taxon>Bivalvia</taxon>
        <taxon>Autobranchia</taxon>
        <taxon>Pteriomorphia</taxon>
        <taxon>Mytilida</taxon>
        <taxon>Mytiloidea</taxon>
        <taxon>Mytilidae</taxon>
        <taxon>Mytilinae</taxon>
        <taxon>Mytilus</taxon>
    </lineage>
</organism>
<accession>A0A6J8CB47</accession>
<keyword evidence="4" id="KW-0732">Signal</keyword>
<feature type="transmembrane region" description="Helical" evidence="8">
    <location>
        <begin position="1111"/>
        <end position="1133"/>
    </location>
</feature>
<dbReference type="Proteomes" id="UP000507470">
    <property type="component" value="Unassembled WGS sequence"/>
</dbReference>
<dbReference type="Gene3D" id="2.60.60.20">
    <property type="entry name" value="PLAT/LH2 domain"/>
    <property type="match status" value="1"/>
</dbReference>
<dbReference type="InterPro" id="IPR036392">
    <property type="entry name" value="PLAT/LH2_dom_sf"/>
</dbReference>
<keyword evidence="5 8" id="KW-1133">Transmembrane helix</keyword>
<feature type="transmembrane region" description="Helical" evidence="8">
    <location>
        <begin position="764"/>
        <end position="794"/>
    </location>
</feature>
<evidence type="ECO:0000256" key="5">
    <source>
        <dbReference type="ARBA" id="ARBA00022989"/>
    </source>
</evidence>
<comment type="caution">
    <text evidence="7">Lacks conserved residue(s) required for the propagation of feature annotation.</text>
</comment>
<evidence type="ECO:0000256" key="7">
    <source>
        <dbReference type="PROSITE-ProRule" id="PRU00152"/>
    </source>
</evidence>
<evidence type="ECO:0000256" key="2">
    <source>
        <dbReference type="ARBA" id="ARBA00007200"/>
    </source>
</evidence>
<feature type="transmembrane region" description="Helical" evidence="8">
    <location>
        <begin position="666"/>
        <end position="692"/>
    </location>
</feature>
<dbReference type="InterPro" id="IPR046791">
    <property type="entry name" value="Polycystin_dom"/>
</dbReference>
<evidence type="ECO:0000313" key="11">
    <source>
        <dbReference type="Proteomes" id="UP000507470"/>
    </source>
</evidence>
<dbReference type="FunFam" id="2.60.60.20:FF:000022">
    <property type="entry name" value="Uncharacterized protein"/>
    <property type="match status" value="1"/>
</dbReference>
<keyword evidence="3 8" id="KW-0812">Transmembrane</keyword>
<comment type="subcellular location">
    <subcellularLocation>
        <location evidence="1">Membrane</location>
        <topology evidence="1">Multi-pass membrane protein</topology>
    </subcellularLocation>
</comment>
<feature type="transmembrane region" description="Helical" evidence="8">
    <location>
        <begin position="628"/>
        <end position="646"/>
    </location>
</feature>
<evidence type="ECO:0000256" key="8">
    <source>
        <dbReference type="SAM" id="Phobius"/>
    </source>
</evidence>
<feature type="domain" description="PLAT" evidence="9">
    <location>
        <begin position="464"/>
        <end position="583"/>
    </location>
</feature>
<dbReference type="Pfam" id="PF08016">
    <property type="entry name" value="PKD_channel"/>
    <property type="match status" value="1"/>
</dbReference>
<dbReference type="InterPro" id="IPR051223">
    <property type="entry name" value="Polycystin"/>
</dbReference>
<dbReference type="Pfam" id="PF20519">
    <property type="entry name" value="Polycystin_dom"/>
    <property type="match status" value="1"/>
</dbReference>
<feature type="transmembrane region" description="Helical" evidence="8">
    <location>
        <begin position="1145"/>
        <end position="1169"/>
    </location>
</feature>
<name>A0A6J8CB47_MYTCO</name>
<feature type="transmembrane region" description="Helical" evidence="8">
    <location>
        <begin position="729"/>
        <end position="752"/>
    </location>
</feature>
<dbReference type="Pfam" id="PF01477">
    <property type="entry name" value="PLAT"/>
    <property type="match status" value="1"/>
</dbReference>
<dbReference type="GO" id="GO:0050982">
    <property type="term" value="P:detection of mechanical stimulus"/>
    <property type="evidence" value="ECO:0007669"/>
    <property type="project" value="TreeGrafter"/>
</dbReference>
<dbReference type="SMART" id="SM00308">
    <property type="entry name" value="LH2"/>
    <property type="match status" value="1"/>
</dbReference>
<dbReference type="PANTHER" id="PTHR10877">
    <property type="entry name" value="POLYCYSTIN FAMILY MEMBER"/>
    <property type="match status" value="1"/>
</dbReference>
<evidence type="ECO:0000256" key="3">
    <source>
        <dbReference type="ARBA" id="ARBA00022692"/>
    </source>
</evidence>
<feature type="transmembrane region" description="Helical" evidence="8">
    <location>
        <begin position="1200"/>
        <end position="1221"/>
    </location>
</feature>